<dbReference type="AlphaFoldDB" id="A0A7C5LTY1"/>
<dbReference type="NCBIfam" id="NF004316">
    <property type="entry name" value="PRK05711.1"/>
    <property type="match status" value="1"/>
</dbReference>
<evidence type="ECO:0000259" key="21">
    <source>
        <dbReference type="SMART" id="SM00479"/>
    </source>
</evidence>
<keyword evidence="7 20" id="KW-0540">Nuclease</keyword>
<evidence type="ECO:0000256" key="11">
    <source>
        <dbReference type="ARBA" id="ARBA00022842"/>
    </source>
</evidence>
<protein>
    <recommendedName>
        <fullName evidence="3 20">DNA polymerase III subunit epsilon</fullName>
        <ecNumber evidence="2 20">2.7.7.7</ecNumber>
    </recommendedName>
</protein>
<dbReference type="SUPFAM" id="SSF53098">
    <property type="entry name" value="Ribonuclease H-like"/>
    <property type="match status" value="1"/>
</dbReference>
<keyword evidence="4 20" id="KW-0808">Transferase</keyword>
<comment type="function">
    <text evidence="14 20">DNA polymerase III is a complex, multichain enzyme responsible for most of the replicative synthesis in bacteria. The epsilon subunit contain the editing function and is a proofreading 3'-5' exonuclease.</text>
</comment>
<evidence type="ECO:0000256" key="6">
    <source>
        <dbReference type="ARBA" id="ARBA00022705"/>
    </source>
</evidence>
<reference evidence="22" key="1">
    <citation type="journal article" date="2020" name="mSystems">
        <title>Genome- and Community-Level Interaction Insights into Carbon Utilization and Element Cycling Functions of Hydrothermarchaeota in Hydrothermal Sediment.</title>
        <authorList>
            <person name="Zhou Z."/>
            <person name="Liu Y."/>
            <person name="Xu W."/>
            <person name="Pan J."/>
            <person name="Luo Z.H."/>
            <person name="Li M."/>
        </authorList>
    </citation>
    <scope>NUCLEOTIDE SEQUENCE [LARGE SCALE GENOMIC DNA]</scope>
    <source>
        <strain evidence="22">HyVt-485</strain>
    </source>
</reference>
<feature type="binding site" evidence="18">
    <location>
        <position position="10"/>
    </location>
    <ligand>
        <name>substrate</name>
    </ligand>
</feature>
<evidence type="ECO:0000256" key="9">
    <source>
        <dbReference type="ARBA" id="ARBA00022801"/>
    </source>
</evidence>
<evidence type="ECO:0000256" key="20">
    <source>
        <dbReference type="RuleBase" id="RU364087"/>
    </source>
</evidence>
<evidence type="ECO:0000256" key="3">
    <source>
        <dbReference type="ARBA" id="ARBA00020352"/>
    </source>
</evidence>
<evidence type="ECO:0000256" key="19">
    <source>
        <dbReference type="PIRSR" id="PIRSR606309-3"/>
    </source>
</evidence>
<dbReference type="InterPro" id="IPR013520">
    <property type="entry name" value="Ribonucl_H"/>
</dbReference>
<dbReference type="InterPro" id="IPR036397">
    <property type="entry name" value="RNaseH_sf"/>
</dbReference>
<feature type="binding site" evidence="19">
    <location>
        <position position="10"/>
    </location>
    <ligand>
        <name>a divalent metal cation</name>
        <dbReference type="ChEBI" id="CHEBI:60240"/>
        <label>1</label>
        <note>catalytic</note>
    </ligand>
</feature>
<evidence type="ECO:0000313" key="22">
    <source>
        <dbReference type="EMBL" id="HHL43414.1"/>
    </source>
</evidence>
<evidence type="ECO:0000256" key="16">
    <source>
        <dbReference type="ARBA" id="ARBA00049244"/>
    </source>
</evidence>
<dbReference type="GO" id="GO:0045004">
    <property type="term" value="P:DNA replication proofreading"/>
    <property type="evidence" value="ECO:0007669"/>
    <property type="project" value="TreeGrafter"/>
</dbReference>
<evidence type="ECO:0000256" key="4">
    <source>
        <dbReference type="ARBA" id="ARBA00022679"/>
    </source>
</evidence>
<dbReference type="GO" id="GO:0008408">
    <property type="term" value="F:3'-5' exonuclease activity"/>
    <property type="evidence" value="ECO:0007669"/>
    <property type="project" value="TreeGrafter"/>
</dbReference>
<comment type="catalytic activity">
    <reaction evidence="16 20">
        <text>DNA(n) + a 2'-deoxyribonucleoside 5'-triphosphate = DNA(n+1) + diphosphate</text>
        <dbReference type="Rhea" id="RHEA:22508"/>
        <dbReference type="Rhea" id="RHEA-COMP:17339"/>
        <dbReference type="Rhea" id="RHEA-COMP:17340"/>
        <dbReference type="ChEBI" id="CHEBI:33019"/>
        <dbReference type="ChEBI" id="CHEBI:61560"/>
        <dbReference type="ChEBI" id="CHEBI:173112"/>
        <dbReference type="EC" id="2.7.7.7"/>
    </reaction>
</comment>
<keyword evidence="11 19" id="KW-0460">Magnesium</keyword>
<comment type="cofactor">
    <cofactor evidence="1 20">
        <name>Mn(2+)</name>
        <dbReference type="ChEBI" id="CHEBI:29035"/>
    </cofactor>
</comment>
<evidence type="ECO:0000256" key="14">
    <source>
        <dbReference type="ARBA" id="ARBA00025483"/>
    </source>
</evidence>
<comment type="cofactor">
    <cofactor evidence="19">
        <name>Mg(2+)</name>
        <dbReference type="ChEBI" id="CHEBI:18420"/>
    </cofactor>
    <cofactor evidence="19">
        <name>Mn(2+)</name>
        <dbReference type="ChEBI" id="CHEBI:29035"/>
    </cofactor>
    <text evidence="19">Binds 2 divalent metal cations. Magnesium or manganese.</text>
</comment>
<organism evidence="22">
    <name type="scientific">Hellea balneolensis</name>
    <dbReference type="NCBI Taxonomy" id="287478"/>
    <lineage>
        <taxon>Bacteria</taxon>
        <taxon>Pseudomonadati</taxon>
        <taxon>Pseudomonadota</taxon>
        <taxon>Alphaproteobacteria</taxon>
        <taxon>Maricaulales</taxon>
        <taxon>Robiginitomaculaceae</taxon>
        <taxon>Hellea</taxon>
    </lineage>
</organism>
<evidence type="ECO:0000256" key="18">
    <source>
        <dbReference type="PIRSR" id="PIRSR606309-2"/>
    </source>
</evidence>
<evidence type="ECO:0000256" key="1">
    <source>
        <dbReference type="ARBA" id="ARBA00001936"/>
    </source>
</evidence>
<dbReference type="EC" id="2.7.7.7" evidence="2 20"/>
<dbReference type="PANTHER" id="PTHR30231">
    <property type="entry name" value="DNA POLYMERASE III SUBUNIT EPSILON"/>
    <property type="match status" value="1"/>
</dbReference>
<feature type="active site" description="Proton acceptor" evidence="17">
    <location>
        <position position="154"/>
    </location>
</feature>
<dbReference type="Proteomes" id="UP000885830">
    <property type="component" value="Unassembled WGS sequence"/>
</dbReference>
<dbReference type="GO" id="GO:0046872">
    <property type="term" value="F:metal ion binding"/>
    <property type="evidence" value="ECO:0007669"/>
    <property type="project" value="UniProtKB-KW"/>
</dbReference>
<dbReference type="InterPro" id="IPR012337">
    <property type="entry name" value="RNaseH-like_sf"/>
</dbReference>
<proteinExistence type="predicted"/>
<dbReference type="GO" id="GO:0003677">
    <property type="term" value="F:DNA binding"/>
    <property type="evidence" value="ECO:0007669"/>
    <property type="project" value="InterPro"/>
</dbReference>
<evidence type="ECO:0000256" key="7">
    <source>
        <dbReference type="ARBA" id="ARBA00022722"/>
    </source>
</evidence>
<evidence type="ECO:0000256" key="15">
    <source>
        <dbReference type="ARBA" id="ARBA00026073"/>
    </source>
</evidence>
<evidence type="ECO:0000256" key="12">
    <source>
        <dbReference type="ARBA" id="ARBA00022932"/>
    </source>
</evidence>
<feature type="binding site" evidence="19">
    <location>
        <position position="159"/>
    </location>
    <ligand>
        <name>a divalent metal cation</name>
        <dbReference type="ChEBI" id="CHEBI:60240"/>
        <label>1</label>
        <note>catalytic</note>
    </ligand>
</feature>
<evidence type="ECO:0000256" key="8">
    <source>
        <dbReference type="ARBA" id="ARBA00022723"/>
    </source>
</evidence>
<sequence>MSGVREIAFDTETTGFDAWGEDRLTEIGCVELIDFLPTGQKFHTLVHPEGKEISARVTEITGHTNESLRNAPKFKDIAQDFRDFVGDSAMIAHNANFDRGFINAAMDREDYELYPPKRFIDTLVLAREKFPGASNTLDALCKRFDISLATRAVHGALVDAELLAKVYLELKGGRARSFGFGEQGDKNMGEVVKAAIRARPTPLGPLSTEDERAAHAKFVEENLGDKAIWNRYS</sequence>
<feature type="binding site" evidence="19">
    <location>
        <position position="12"/>
    </location>
    <ligand>
        <name>a divalent metal cation</name>
        <dbReference type="ChEBI" id="CHEBI:60240"/>
        <label>1</label>
        <note>catalytic</note>
    </ligand>
</feature>
<name>A0A7C5LTY1_9PROT</name>
<gene>
    <name evidence="20 22" type="primary">dnaQ</name>
    <name evidence="22" type="ORF">ENJ42_07350</name>
</gene>
<feature type="domain" description="Exonuclease" evidence="21">
    <location>
        <begin position="5"/>
        <end position="176"/>
    </location>
</feature>
<accession>A0A7C5LTY1</accession>
<keyword evidence="8 19" id="KW-0479">Metal-binding</keyword>
<dbReference type="InterPro" id="IPR006309">
    <property type="entry name" value="DnaQ_proteo"/>
</dbReference>
<dbReference type="GO" id="GO:0005829">
    <property type="term" value="C:cytosol"/>
    <property type="evidence" value="ECO:0007669"/>
    <property type="project" value="TreeGrafter"/>
</dbReference>
<comment type="subunit">
    <text evidence="15 20">DNA polymerase III contains a core (composed of alpha, epsilon and theta chains) that associates with a tau subunit. This core dimerizes to form the POLIII' complex. PolIII' associates with the gamma complex (composed of gamma, delta, delta', psi and chi chains) and with the beta chain to form the complete DNA polymerase III complex.</text>
</comment>
<dbReference type="GO" id="GO:0003887">
    <property type="term" value="F:DNA-directed DNA polymerase activity"/>
    <property type="evidence" value="ECO:0007669"/>
    <property type="project" value="UniProtKB-KW"/>
</dbReference>
<dbReference type="PANTHER" id="PTHR30231:SF41">
    <property type="entry name" value="DNA POLYMERASE III SUBUNIT EPSILON"/>
    <property type="match status" value="1"/>
</dbReference>
<keyword evidence="5 20" id="KW-0548">Nucleotidyltransferase</keyword>
<dbReference type="NCBIfam" id="TIGR01406">
    <property type="entry name" value="dnaQ_proteo"/>
    <property type="match status" value="1"/>
</dbReference>
<keyword evidence="9 20" id="KW-0378">Hydrolase</keyword>
<dbReference type="FunFam" id="3.30.420.10:FF:000012">
    <property type="entry name" value="DNA polymerase III subunit epsilon"/>
    <property type="match status" value="1"/>
</dbReference>
<dbReference type="Gene3D" id="3.30.420.10">
    <property type="entry name" value="Ribonuclease H-like superfamily/Ribonuclease H"/>
    <property type="match status" value="1"/>
</dbReference>
<dbReference type="Pfam" id="PF00929">
    <property type="entry name" value="RNase_T"/>
    <property type="match status" value="1"/>
</dbReference>
<keyword evidence="13 19" id="KW-0464">Manganese</keyword>
<keyword evidence="12 20" id="KW-0239">DNA-directed DNA polymerase</keyword>
<dbReference type="NCBIfam" id="TIGR00573">
    <property type="entry name" value="dnaq"/>
    <property type="match status" value="1"/>
</dbReference>
<comment type="caution">
    <text evidence="22">The sequence shown here is derived from an EMBL/GenBank/DDBJ whole genome shotgun (WGS) entry which is preliminary data.</text>
</comment>
<dbReference type="SMART" id="SM00479">
    <property type="entry name" value="EXOIII"/>
    <property type="match status" value="1"/>
</dbReference>
<feature type="binding site" evidence="18">
    <location>
        <position position="12"/>
    </location>
    <ligand>
        <name>substrate</name>
    </ligand>
</feature>
<dbReference type="CDD" id="cd06131">
    <property type="entry name" value="DNA_pol_III_epsilon_Ecoli_like"/>
    <property type="match status" value="1"/>
</dbReference>
<evidence type="ECO:0000256" key="2">
    <source>
        <dbReference type="ARBA" id="ARBA00012417"/>
    </source>
</evidence>
<keyword evidence="10 20" id="KW-0269">Exonuclease</keyword>
<feature type="binding site" evidence="18">
    <location>
        <position position="159"/>
    </location>
    <ligand>
        <name>substrate</name>
    </ligand>
</feature>
<keyword evidence="6 20" id="KW-0235">DNA replication</keyword>
<evidence type="ECO:0000256" key="10">
    <source>
        <dbReference type="ARBA" id="ARBA00022839"/>
    </source>
</evidence>
<evidence type="ECO:0000256" key="13">
    <source>
        <dbReference type="ARBA" id="ARBA00023211"/>
    </source>
</evidence>
<evidence type="ECO:0000256" key="17">
    <source>
        <dbReference type="PIRSR" id="PIRSR606309-1"/>
    </source>
</evidence>
<dbReference type="InterPro" id="IPR006054">
    <property type="entry name" value="DnaQ"/>
</dbReference>
<evidence type="ECO:0000256" key="5">
    <source>
        <dbReference type="ARBA" id="ARBA00022695"/>
    </source>
</evidence>
<dbReference type="EMBL" id="DRMJ01000382">
    <property type="protein sequence ID" value="HHL43414.1"/>
    <property type="molecule type" value="Genomic_DNA"/>
</dbReference>